<dbReference type="InterPro" id="IPR035965">
    <property type="entry name" value="PAS-like_dom_sf"/>
</dbReference>
<dbReference type="AlphaFoldDB" id="A0A839XZW1"/>
<dbReference type="PROSITE" id="PS50112">
    <property type="entry name" value="PAS"/>
    <property type="match status" value="2"/>
</dbReference>
<dbReference type="CDD" id="cd01948">
    <property type="entry name" value="EAL"/>
    <property type="match status" value="1"/>
</dbReference>
<dbReference type="CDD" id="cd01949">
    <property type="entry name" value="GGDEF"/>
    <property type="match status" value="1"/>
</dbReference>
<feature type="domain" description="PAS" evidence="1">
    <location>
        <begin position="646"/>
        <end position="713"/>
    </location>
</feature>
<dbReference type="SMART" id="SM00267">
    <property type="entry name" value="GGDEF"/>
    <property type="match status" value="1"/>
</dbReference>
<evidence type="ECO:0000259" key="1">
    <source>
        <dbReference type="PROSITE" id="PS50112"/>
    </source>
</evidence>
<dbReference type="SUPFAM" id="SSF55073">
    <property type="entry name" value="Nucleotide cyclase"/>
    <property type="match status" value="1"/>
</dbReference>
<dbReference type="InterPro" id="IPR000700">
    <property type="entry name" value="PAS-assoc_C"/>
</dbReference>
<evidence type="ECO:0000313" key="6">
    <source>
        <dbReference type="Proteomes" id="UP000580718"/>
    </source>
</evidence>
<dbReference type="NCBIfam" id="TIGR00254">
    <property type="entry name" value="GGDEF"/>
    <property type="match status" value="1"/>
</dbReference>
<dbReference type="PROSITE" id="PS50887">
    <property type="entry name" value="GGDEF"/>
    <property type="match status" value="1"/>
</dbReference>
<dbReference type="SUPFAM" id="SSF55785">
    <property type="entry name" value="PYP-like sensor domain (PAS domain)"/>
    <property type="match status" value="2"/>
</dbReference>
<feature type="domain" description="EAL" evidence="3">
    <location>
        <begin position="367"/>
        <end position="622"/>
    </location>
</feature>
<dbReference type="SUPFAM" id="SSF141868">
    <property type="entry name" value="EAL domain-like"/>
    <property type="match status" value="1"/>
</dbReference>
<dbReference type="EMBL" id="JACIBU010000001">
    <property type="protein sequence ID" value="MBB3676085.1"/>
    <property type="molecule type" value="Genomic_DNA"/>
</dbReference>
<dbReference type="InterPro" id="IPR035919">
    <property type="entry name" value="EAL_sf"/>
</dbReference>
<protein>
    <submittedName>
        <fullName evidence="5">Diguanylate cyclase (GGDEF)-like protein/PAS domain S-box-containing protein</fullName>
    </submittedName>
</protein>
<name>A0A839XZW1_9ACTN</name>
<dbReference type="Pfam" id="PF08448">
    <property type="entry name" value="PAS_4"/>
    <property type="match status" value="1"/>
</dbReference>
<dbReference type="InterPro" id="IPR000014">
    <property type="entry name" value="PAS"/>
</dbReference>
<dbReference type="Pfam" id="PF00990">
    <property type="entry name" value="GGDEF"/>
    <property type="match status" value="1"/>
</dbReference>
<dbReference type="InterPro" id="IPR043128">
    <property type="entry name" value="Rev_trsase/Diguanyl_cyclase"/>
</dbReference>
<dbReference type="PANTHER" id="PTHR44757:SF2">
    <property type="entry name" value="BIOFILM ARCHITECTURE MAINTENANCE PROTEIN MBAA"/>
    <property type="match status" value="1"/>
</dbReference>
<feature type="domain" description="PAC" evidence="2">
    <location>
        <begin position="703"/>
        <end position="755"/>
    </location>
</feature>
<evidence type="ECO:0000313" key="5">
    <source>
        <dbReference type="EMBL" id="MBB3676085.1"/>
    </source>
</evidence>
<dbReference type="Proteomes" id="UP000580718">
    <property type="component" value="Unassembled WGS sequence"/>
</dbReference>
<dbReference type="PROSITE" id="PS50113">
    <property type="entry name" value="PAC"/>
    <property type="match status" value="1"/>
</dbReference>
<accession>A0A839XZW1</accession>
<dbReference type="Gene3D" id="3.30.70.270">
    <property type="match status" value="1"/>
</dbReference>
<sequence>MTSSPTVTAAPVTSATPAGATAATAAPSLPEGVLQVALTAELTRPESQVLLAELAQPARLVPPTATMASLDAVFRRDAGLRWVVLDVPGQPVLVSRSWFELAMTGRLGYGRLLMQRRTVVDAAPPEALVFPADCPVGRAAAAVIHRRSGGDDLLDAVLVAGPDGRLSVAPVTAVFEQLAQQYAYQALHDPLTGLPNRLFLVERLRQAERGPGPAVLFVIDLDRFKDVNDHLGHTAGDQVLVEFAQRLRAVARSGDLVVRLTGDEFAVLTEAPLTGAQSTALAERMVLTAAAPFVVADEEDGAEQLVSLGASVGVAGSAGGPSTSPDALLHQADLAVARAKSLGRGRVAHFGVELLEDVETTDAVRARHRMERRLRRAIETEDLQLHYQPVVALPSGQVTGVEALARWDDAELGRVAPDVFIPLAERTGLVVDLGRWVLHTACREAAGWPIGPSGVAPTVAVNVSPVQLAQRGFIDDVTRALSDSGLAADRLCLEITETAAITDLTATAARLSQVRDLGVRLALDDFGAGHSALSLLRGLPVHLVKIDRSFIERVASDTADGVLVRLVIEAAHSLGRRVCAEGVETAEQAQQLIAMGCDSAQGWLFGRPEEASPRLTGLLTSRAVAEPLAGADGGPVLPLGGNDELLLVTTPDRVITYASASSGAMLGWLPQELVGVSVGRFLHPDDLARMTADPALAARYAQGQGVHRAVHRDGSVRWLESDTRQLTDADGTVREVLSVSRDVTATVEARRALADSEAMFRHAFDDAPIGMTLTRMDGRLLRVNKAFAALLGTTTDALADRRVLDLTPAGDRAAVGGLFTEFIGLTELSTRFLHADGSEVPVLVRVSVVRDAAGEPTSVFAHVLPE</sequence>
<dbReference type="SMART" id="SM00091">
    <property type="entry name" value="PAS"/>
    <property type="match status" value="2"/>
</dbReference>
<dbReference type="PANTHER" id="PTHR44757">
    <property type="entry name" value="DIGUANYLATE CYCLASE DGCP"/>
    <property type="match status" value="1"/>
</dbReference>
<dbReference type="InterPro" id="IPR029787">
    <property type="entry name" value="Nucleotide_cyclase"/>
</dbReference>
<proteinExistence type="predicted"/>
<dbReference type="InterPro" id="IPR000160">
    <property type="entry name" value="GGDEF_dom"/>
</dbReference>
<dbReference type="Pfam" id="PF00563">
    <property type="entry name" value="EAL"/>
    <property type="match status" value="1"/>
</dbReference>
<evidence type="ECO:0000259" key="4">
    <source>
        <dbReference type="PROSITE" id="PS50887"/>
    </source>
</evidence>
<dbReference type="InterPro" id="IPR001633">
    <property type="entry name" value="EAL_dom"/>
</dbReference>
<evidence type="ECO:0000259" key="3">
    <source>
        <dbReference type="PROSITE" id="PS50883"/>
    </source>
</evidence>
<reference evidence="5 6" key="1">
    <citation type="submission" date="2020-08" db="EMBL/GenBank/DDBJ databases">
        <title>Sequencing the genomes of 1000 actinobacteria strains.</title>
        <authorList>
            <person name="Klenk H.-P."/>
        </authorList>
    </citation>
    <scope>NUCLEOTIDE SEQUENCE [LARGE SCALE GENOMIC DNA]</scope>
    <source>
        <strain evidence="5 6">DSM 16678</strain>
    </source>
</reference>
<evidence type="ECO:0000259" key="2">
    <source>
        <dbReference type="PROSITE" id="PS50113"/>
    </source>
</evidence>
<dbReference type="InterPro" id="IPR001610">
    <property type="entry name" value="PAC"/>
</dbReference>
<dbReference type="Pfam" id="PF13426">
    <property type="entry name" value="PAS_9"/>
    <property type="match status" value="1"/>
</dbReference>
<dbReference type="SMART" id="SM00052">
    <property type="entry name" value="EAL"/>
    <property type="match status" value="1"/>
</dbReference>
<dbReference type="NCBIfam" id="TIGR00229">
    <property type="entry name" value="sensory_box"/>
    <property type="match status" value="2"/>
</dbReference>
<gene>
    <name evidence="5" type="ORF">FHX36_001820</name>
</gene>
<feature type="domain" description="GGDEF" evidence="4">
    <location>
        <begin position="212"/>
        <end position="352"/>
    </location>
</feature>
<dbReference type="RefSeq" id="WP_146251622.1">
    <property type="nucleotide sequence ID" value="NZ_JACIBU010000001.1"/>
</dbReference>
<comment type="caution">
    <text evidence="5">The sequence shown here is derived from an EMBL/GenBank/DDBJ whole genome shotgun (WGS) entry which is preliminary data.</text>
</comment>
<dbReference type="PROSITE" id="PS50883">
    <property type="entry name" value="EAL"/>
    <property type="match status" value="1"/>
</dbReference>
<dbReference type="SMART" id="SM00086">
    <property type="entry name" value="PAC"/>
    <property type="match status" value="2"/>
</dbReference>
<dbReference type="Gene3D" id="3.20.20.450">
    <property type="entry name" value="EAL domain"/>
    <property type="match status" value="1"/>
</dbReference>
<dbReference type="CDD" id="cd00130">
    <property type="entry name" value="PAS"/>
    <property type="match status" value="2"/>
</dbReference>
<dbReference type="InterPro" id="IPR052155">
    <property type="entry name" value="Biofilm_reg_signaling"/>
</dbReference>
<dbReference type="OrthoDB" id="23692at2"/>
<dbReference type="Gene3D" id="3.30.450.20">
    <property type="entry name" value="PAS domain"/>
    <property type="match status" value="2"/>
</dbReference>
<feature type="domain" description="PAS" evidence="1">
    <location>
        <begin position="756"/>
        <end position="815"/>
    </location>
</feature>
<organism evidence="5 6">
    <name type="scientific">Modestobacter versicolor</name>
    <dbReference type="NCBI Taxonomy" id="429133"/>
    <lineage>
        <taxon>Bacteria</taxon>
        <taxon>Bacillati</taxon>
        <taxon>Actinomycetota</taxon>
        <taxon>Actinomycetes</taxon>
        <taxon>Geodermatophilales</taxon>
        <taxon>Geodermatophilaceae</taxon>
        <taxon>Modestobacter</taxon>
    </lineage>
</organism>
<dbReference type="InterPro" id="IPR013656">
    <property type="entry name" value="PAS_4"/>
</dbReference>